<evidence type="ECO:0000313" key="4">
    <source>
        <dbReference type="Proteomes" id="UP000366766"/>
    </source>
</evidence>
<gene>
    <name evidence="3" type="ORF">BWLFYP14_03180</name>
</gene>
<dbReference type="InterPro" id="IPR022627">
    <property type="entry name" value="DUF3502"/>
</dbReference>
<organism evidence="3 4">
    <name type="scientific">Blautia wexlerae</name>
    <dbReference type="NCBI Taxonomy" id="418240"/>
    <lineage>
        <taxon>Bacteria</taxon>
        <taxon>Bacillati</taxon>
        <taxon>Bacillota</taxon>
        <taxon>Clostridia</taxon>
        <taxon>Lachnospirales</taxon>
        <taxon>Lachnospiraceae</taxon>
        <taxon>Blautia</taxon>
    </lineage>
</organism>
<dbReference type="SUPFAM" id="SSF53850">
    <property type="entry name" value="Periplasmic binding protein-like II"/>
    <property type="match status" value="1"/>
</dbReference>
<evidence type="ECO:0000259" key="2">
    <source>
        <dbReference type="Pfam" id="PF12010"/>
    </source>
</evidence>
<dbReference type="InterPro" id="IPR050490">
    <property type="entry name" value="Bact_solute-bd_prot1"/>
</dbReference>
<dbReference type="Proteomes" id="UP000366766">
    <property type="component" value="Unassembled WGS sequence"/>
</dbReference>
<dbReference type="PANTHER" id="PTHR43649:SF17">
    <property type="entry name" value="ABC TRANSPORTER SOLUTE BINDING PROTEIN-SUGAR TRANSPORT"/>
    <property type="match status" value="1"/>
</dbReference>
<dbReference type="EMBL" id="CABHOF010000076">
    <property type="protein sequence ID" value="VUX66904.1"/>
    <property type="molecule type" value="Genomic_DNA"/>
</dbReference>
<sequence>MKTRKIIALGLAAVMTAGMLTGCGGSESKENASNDKGEEVVTLKWVTIGNGMPSNYDSWIGKVNDYIGEKIGVNLEMEVIPWGDWDNRRNITISTNEPYDIIFGTGNNYIADIKLGAYADITDLIDENMKEFNELMPEKYWEAVQVGGKIYGVPSYKDSSISNYAIWDKELVEEYDIDYKNLTDLENLTPVFEMLKKEKNDYPVYIKNDGVYSIFDVYDQLGGGTQILGVRYDDQEGRVCFTLEEPDIYAALETFYDWNQKGIINPDAATLTEGRVYNMWRIAQGWESAGVTSWGPQMGKDVVVAKVGDTILSNETVRGSLNMISANSKYPEKCLQLLNLVNTDTTLRDMFYYGEEGVNFEYVDVDGTQKVHKNNEDWSMAGYTQGTFFTVTPIETDTNDQWGEIRALNEQAVSSVMLGFTFDTTEVNDQLANCREIWLRYRSEVMTGVKDPAEVVPQIKEELMQAGWQEVMDAAQKQVDEFLAAKQK</sequence>
<dbReference type="AlphaFoldDB" id="A0A564WY14"/>
<keyword evidence="4" id="KW-1185">Reference proteome</keyword>
<dbReference type="PANTHER" id="PTHR43649">
    <property type="entry name" value="ARABINOSE-BINDING PROTEIN-RELATED"/>
    <property type="match status" value="1"/>
</dbReference>
<proteinExistence type="predicted"/>
<protein>
    <recommendedName>
        <fullName evidence="2">DUF3502 domain-containing protein</fullName>
    </recommendedName>
</protein>
<dbReference type="Gene3D" id="3.40.190.10">
    <property type="entry name" value="Periplasmic binding protein-like II"/>
    <property type="match status" value="2"/>
</dbReference>
<name>A0A564WY14_9FIRM</name>
<evidence type="ECO:0000256" key="1">
    <source>
        <dbReference type="SAM" id="SignalP"/>
    </source>
</evidence>
<reference evidence="3 4" key="1">
    <citation type="submission" date="2019-07" db="EMBL/GenBank/DDBJ databases">
        <authorList>
            <person name="Chang H.-W."/>
            <person name="Raman A."/>
            <person name="Venkatesh S."/>
            <person name="Gehrig J."/>
        </authorList>
    </citation>
    <scope>NUCLEOTIDE SEQUENCE [LARGE SCALE GENOMIC DNA]</scope>
    <source>
        <strain evidence="3">Blautia_wexlerae_LFYP_14</strain>
    </source>
</reference>
<dbReference type="PROSITE" id="PS51257">
    <property type="entry name" value="PROKAR_LIPOPROTEIN"/>
    <property type="match status" value="1"/>
</dbReference>
<dbReference type="Pfam" id="PF12010">
    <property type="entry name" value="DUF3502"/>
    <property type="match status" value="1"/>
</dbReference>
<accession>A0A564WY14</accession>
<keyword evidence="1" id="KW-0732">Signal</keyword>
<feature type="signal peptide" evidence="1">
    <location>
        <begin position="1"/>
        <end position="22"/>
    </location>
</feature>
<feature type="chain" id="PRO_5039137735" description="DUF3502 domain-containing protein" evidence="1">
    <location>
        <begin position="23"/>
        <end position="488"/>
    </location>
</feature>
<evidence type="ECO:0000313" key="3">
    <source>
        <dbReference type="EMBL" id="VUX66904.1"/>
    </source>
</evidence>
<dbReference type="RefSeq" id="WP_008706038.1">
    <property type="nucleotide sequence ID" value="NZ_CABHOF010000076.1"/>
</dbReference>
<feature type="domain" description="DUF3502" evidence="2">
    <location>
        <begin position="417"/>
        <end position="484"/>
    </location>
</feature>